<dbReference type="RefSeq" id="WP_149977003.1">
    <property type="nucleotide sequence ID" value="NZ_BHVQ01000083.1"/>
</dbReference>
<dbReference type="EMBL" id="BHVQ01000083">
    <property type="protein sequence ID" value="GCA81881.1"/>
    <property type="molecule type" value="Genomic_DNA"/>
</dbReference>
<accession>A0A5A5S8P6</accession>
<dbReference type="Proteomes" id="UP000324689">
    <property type="component" value="Unassembled WGS sequence"/>
</dbReference>
<proteinExistence type="predicted"/>
<name>A0A5A5S8P6_MICAE</name>
<organism evidence="1 2">
    <name type="scientific">Microcystis aeruginosa NIES-2521</name>
    <dbReference type="NCBI Taxonomy" id="2303983"/>
    <lineage>
        <taxon>Bacteria</taxon>
        <taxon>Bacillati</taxon>
        <taxon>Cyanobacteriota</taxon>
        <taxon>Cyanophyceae</taxon>
        <taxon>Oscillatoriophycideae</taxon>
        <taxon>Chroococcales</taxon>
        <taxon>Microcystaceae</taxon>
        <taxon>Microcystis</taxon>
    </lineage>
</organism>
<evidence type="ECO:0000313" key="2">
    <source>
        <dbReference type="Proteomes" id="UP000324689"/>
    </source>
</evidence>
<dbReference type="AlphaFoldDB" id="A0A5A5S8P6"/>
<reference evidence="1 2" key="1">
    <citation type="submission" date="2018-09" db="EMBL/GenBank/DDBJ databases">
        <title>Evolutionary history of phycoerythrin pigmentation in the water bloom-forming cyanobacterium Microcystis aeruginosa.</title>
        <authorList>
            <person name="Tanabe Y."/>
            <person name="Tanabe Y."/>
            <person name="Yamaguchi H."/>
        </authorList>
    </citation>
    <scope>NUCLEOTIDE SEQUENCE [LARGE SCALE GENOMIC DNA]</scope>
    <source>
        <strain evidence="1 2">NIES-2521</strain>
    </source>
</reference>
<gene>
    <name evidence="1" type="ORF">MiTs_03900</name>
</gene>
<sequence>MAIATWSALSTESANLATPLNGVVTGSTVLIEDIENTTNKNFYLGLWFQSGTMTPTSAGSISVILRRKRGSVYAENNSEIQVLGTTGTGSRQVNLAASIRIPYASTWGLYITNNLGATMPSSGNTLVSFIWNEEVN</sequence>
<protein>
    <submittedName>
        <fullName evidence="1">Uncharacterized protein</fullName>
    </submittedName>
</protein>
<evidence type="ECO:0000313" key="1">
    <source>
        <dbReference type="EMBL" id="GCA81881.1"/>
    </source>
</evidence>
<comment type="caution">
    <text evidence="1">The sequence shown here is derived from an EMBL/GenBank/DDBJ whole genome shotgun (WGS) entry which is preliminary data.</text>
</comment>